<accession>A0AAQ3UUW1</accession>
<feature type="non-terminal residue" evidence="1">
    <location>
        <position position="1"/>
    </location>
</feature>
<sequence length="50" mass="5816">ELLHGHRAGLGLQVMMKEPWPWRQHSDGAEAGVMIFLFDFSSLLRLYINF</sequence>
<evidence type="ECO:0000313" key="1">
    <source>
        <dbReference type="EMBL" id="WVZ98059.1"/>
    </source>
</evidence>
<organism evidence="1 2">
    <name type="scientific">Paspalum notatum var. saurae</name>
    <dbReference type="NCBI Taxonomy" id="547442"/>
    <lineage>
        <taxon>Eukaryota</taxon>
        <taxon>Viridiplantae</taxon>
        <taxon>Streptophyta</taxon>
        <taxon>Embryophyta</taxon>
        <taxon>Tracheophyta</taxon>
        <taxon>Spermatophyta</taxon>
        <taxon>Magnoliopsida</taxon>
        <taxon>Liliopsida</taxon>
        <taxon>Poales</taxon>
        <taxon>Poaceae</taxon>
        <taxon>PACMAD clade</taxon>
        <taxon>Panicoideae</taxon>
        <taxon>Andropogonodae</taxon>
        <taxon>Paspaleae</taxon>
        <taxon>Paspalinae</taxon>
        <taxon>Paspalum</taxon>
    </lineage>
</organism>
<evidence type="ECO:0000313" key="2">
    <source>
        <dbReference type="Proteomes" id="UP001341281"/>
    </source>
</evidence>
<dbReference type="AlphaFoldDB" id="A0AAQ3UUW1"/>
<name>A0AAQ3UUW1_PASNO</name>
<proteinExistence type="predicted"/>
<protein>
    <submittedName>
        <fullName evidence="1">Uncharacterized protein</fullName>
    </submittedName>
</protein>
<dbReference type="EMBL" id="CP144754">
    <property type="protein sequence ID" value="WVZ98059.1"/>
    <property type="molecule type" value="Genomic_DNA"/>
</dbReference>
<reference evidence="1 2" key="1">
    <citation type="submission" date="2024-02" db="EMBL/GenBank/DDBJ databases">
        <title>High-quality chromosome-scale genome assembly of Pensacola bahiagrass (Paspalum notatum Flugge var. saurae).</title>
        <authorList>
            <person name="Vega J.M."/>
            <person name="Podio M."/>
            <person name="Orjuela J."/>
            <person name="Siena L.A."/>
            <person name="Pessino S.C."/>
            <person name="Combes M.C."/>
            <person name="Mariac C."/>
            <person name="Albertini E."/>
            <person name="Pupilli F."/>
            <person name="Ortiz J.P.A."/>
            <person name="Leblanc O."/>
        </authorList>
    </citation>
    <scope>NUCLEOTIDE SEQUENCE [LARGE SCALE GENOMIC DNA]</scope>
    <source>
        <strain evidence="1">R1</strain>
        <tissue evidence="1">Leaf</tissue>
    </source>
</reference>
<gene>
    <name evidence="1" type="ORF">U9M48_043542</name>
</gene>
<keyword evidence="2" id="KW-1185">Reference proteome</keyword>
<dbReference type="Proteomes" id="UP001341281">
    <property type="component" value="Chromosome 10"/>
</dbReference>